<dbReference type="Proteomes" id="UP000324479">
    <property type="component" value="Unassembled WGS sequence"/>
</dbReference>
<protein>
    <submittedName>
        <fullName evidence="1">Uncharacterized protein</fullName>
    </submittedName>
</protein>
<evidence type="ECO:0000313" key="1">
    <source>
        <dbReference type="EMBL" id="KAA5546017.1"/>
    </source>
</evidence>
<proteinExistence type="predicted"/>
<reference evidence="1 2" key="1">
    <citation type="submission" date="2019-08" db="EMBL/GenBank/DDBJ databases">
        <authorList>
            <person name="Dhanesh K."/>
            <person name="Kumar G."/>
            <person name="Sasikala C."/>
            <person name="Venkata Ramana C."/>
        </authorList>
    </citation>
    <scope>NUCLEOTIDE SEQUENCE [LARGE SCALE GENOMIC DNA]</scope>
    <source>
        <strain evidence="1 2">JC645</strain>
    </source>
</reference>
<gene>
    <name evidence="1" type="ORF">FYK55_03675</name>
</gene>
<sequence length="142" mass="15610">MAPISERTRASLDRLNEQIGAAEKVLKTLPGSRHPACEIDVTEELRECDVSDRRCRGYMRYGSYEGFLGLHIAHVDSKNMLLSCDAIDDRVAFPITVRIALARRIPELIVIANQSENEVAAAAEEAAAEIEHAIASLTAYDA</sequence>
<accession>A0A5M6DER1</accession>
<organism evidence="1 2">
    <name type="scientific">Roseiconus nitratireducens</name>
    <dbReference type="NCBI Taxonomy" id="2605748"/>
    <lineage>
        <taxon>Bacteria</taxon>
        <taxon>Pseudomonadati</taxon>
        <taxon>Planctomycetota</taxon>
        <taxon>Planctomycetia</taxon>
        <taxon>Pirellulales</taxon>
        <taxon>Pirellulaceae</taxon>
        <taxon>Roseiconus</taxon>
    </lineage>
</organism>
<evidence type="ECO:0000313" key="2">
    <source>
        <dbReference type="Proteomes" id="UP000324479"/>
    </source>
</evidence>
<name>A0A5M6DER1_9BACT</name>
<dbReference type="RefSeq" id="WP_150074997.1">
    <property type="nucleotide sequence ID" value="NZ_VWOX01000002.1"/>
</dbReference>
<comment type="caution">
    <text evidence="1">The sequence shown here is derived from an EMBL/GenBank/DDBJ whole genome shotgun (WGS) entry which is preliminary data.</text>
</comment>
<dbReference type="EMBL" id="VWOX01000002">
    <property type="protein sequence ID" value="KAA5546017.1"/>
    <property type="molecule type" value="Genomic_DNA"/>
</dbReference>
<keyword evidence="2" id="KW-1185">Reference proteome</keyword>
<dbReference type="AlphaFoldDB" id="A0A5M6DER1"/>